<accession>A0A8B8QRE4</accession>
<sequence length="233" mass="27251">MPRRKNPFPRRLYPAEMFGEPEIREMKGYRMETDYVEVECGCTHKWLGDTAGYLRVYKDGLFQINCNCSLGCKKVNLTPHEFERHSEKSGNWKSHIWVTIGENKVPLEETPLMNYYQLAPNEANHPARLKFHRDEFVRCSRCEKERRFRLRSKKECRAHHDAVANRRWKCGDPPHDKITCEDAEERAASKRSRGCRSPFCKGCPKCVCFGCLKCRFLDCSCRTCVDYVGNAEP</sequence>
<dbReference type="InterPro" id="IPR057011">
    <property type="entry name" value="ULT1/2_SAND"/>
</dbReference>
<dbReference type="GO" id="GO:0005634">
    <property type="term" value="C:nucleus"/>
    <property type="evidence" value="ECO:0007669"/>
    <property type="project" value="TreeGrafter"/>
</dbReference>
<dbReference type="RefSeq" id="XP_030549776.1">
    <property type="nucleotide sequence ID" value="XM_030693916.1"/>
</dbReference>
<dbReference type="RefSeq" id="XP_048130730.1">
    <property type="nucleotide sequence ID" value="XM_048274773.1"/>
</dbReference>
<dbReference type="Proteomes" id="UP000827889">
    <property type="component" value="Chromosome 2"/>
</dbReference>
<dbReference type="AlphaFoldDB" id="A0A8B8QRE4"/>
<gene>
    <name evidence="4 5" type="primary">LOC115754764</name>
</gene>
<dbReference type="PANTHER" id="PTHR34053:SF2">
    <property type="entry name" value="SAND DOMAIN-CONTAINING PROTEIN"/>
    <property type="match status" value="1"/>
</dbReference>
<feature type="domain" description="ULTRAPETALA1/2 SAND" evidence="1">
    <location>
        <begin position="26"/>
        <end position="116"/>
    </location>
</feature>
<reference evidence="3 5" key="2">
    <citation type="submission" date="2025-05" db="UniProtKB">
        <authorList>
            <consortium name="RefSeq"/>
        </authorList>
    </citation>
    <scope>NUCLEOTIDE SEQUENCE [LARGE SCALE GENOMIC DNA]</scope>
    <source>
        <tissue evidence="5">Leaf</tissue>
    </source>
</reference>
<dbReference type="OrthoDB" id="660341at2759"/>
<dbReference type="Pfam" id="PF23292">
    <property type="entry name" value="SAND_ULT1"/>
    <property type="match status" value="1"/>
</dbReference>
<dbReference type="InterPro" id="IPR020533">
    <property type="entry name" value="Developmental_reg_ULTRAPETALA"/>
</dbReference>
<evidence type="ECO:0000313" key="5">
    <source>
        <dbReference type="RefSeq" id="XP_048130730.1"/>
    </source>
</evidence>
<protein>
    <submittedName>
        <fullName evidence="4 5">Protein ULTRAPETALA 2-like</fullName>
    </submittedName>
</protein>
<keyword evidence="3" id="KW-1185">Reference proteome</keyword>
<dbReference type="PANTHER" id="PTHR34053">
    <property type="entry name" value="PROTEIN ULTRAPETALA 1"/>
    <property type="match status" value="1"/>
</dbReference>
<organism evidence="3 4">
    <name type="scientific">Rhodamnia argentea</name>
    <dbReference type="NCBI Taxonomy" id="178133"/>
    <lineage>
        <taxon>Eukaryota</taxon>
        <taxon>Viridiplantae</taxon>
        <taxon>Streptophyta</taxon>
        <taxon>Embryophyta</taxon>
        <taxon>Tracheophyta</taxon>
        <taxon>Spermatophyta</taxon>
        <taxon>Magnoliopsida</taxon>
        <taxon>eudicotyledons</taxon>
        <taxon>Gunneridae</taxon>
        <taxon>Pentapetalae</taxon>
        <taxon>rosids</taxon>
        <taxon>malvids</taxon>
        <taxon>Myrtales</taxon>
        <taxon>Myrtaceae</taxon>
        <taxon>Myrtoideae</taxon>
        <taxon>Myrteae</taxon>
        <taxon>Australasian group</taxon>
        <taxon>Rhodamnia</taxon>
    </lineage>
</organism>
<name>A0A8B8QRE4_9MYRT</name>
<feature type="domain" description="ULTRAPETALA1/2 zinc finger" evidence="2">
    <location>
        <begin position="132"/>
        <end position="228"/>
    </location>
</feature>
<reference evidence="4" key="1">
    <citation type="submission" date="2025-04" db="UniProtKB">
        <authorList>
            <consortium name="RefSeq"/>
        </authorList>
    </citation>
    <scope>IDENTIFICATION</scope>
</reference>
<dbReference type="InterPro" id="IPR057012">
    <property type="entry name" value="ULT1/2_Znf"/>
</dbReference>
<dbReference type="GeneID" id="115754764"/>
<evidence type="ECO:0000259" key="1">
    <source>
        <dbReference type="Pfam" id="PF23292"/>
    </source>
</evidence>
<evidence type="ECO:0000313" key="3">
    <source>
        <dbReference type="Proteomes" id="UP000827889"/>
    </source>
</evidence>
<evidence type="ECO:0000259" key="2">
    <source>
        <dbReference type="Pfam" id="PF23293"/>
    </source>
</evidence>
<dbReference type="Pfam" id="PF23293">
    <property type="entry name" value="zf_ULT1"/>
    <property type="match status" value="1"/>
</dbReference>
<dbReference type="GO" id="GO:0005829">
    <property type="term" value="C:cytosol"/>
    <property type="evidence" value="ECO:0007669"/>
    <property type="project" value="TreeGrafter"/>
</dbReference>
<proteinExistence type="predicted"/>
<evidence type="ECO:0000313" key="4">
    <source>
        <dbReference type="RefSeq" id="XP_030549776.1"/>
    </source>
</evidence>
<dbReference type="KEGG" id="rarg:115754764"/>